<dbReference type="Gene3D" id="1.25.40.10">
    <property type="entry name" value="Tetratricopeptide repeat domain"/>
    <property type="match status" value="1"/>
</dbReference>
<evidence type="ECO:0000256" key="1">
    <source>
        <dbReference type="PROSITE-ProRule" id="PRU00339"/>
    </source>
</evidence>
<dbReference type="InterPro" id="IPR018253">
    <property type="entry name" value="DnaJ_domain_CS"/>
</dbReference>
<feature type="domain" description="J" evidence="3">
    <location>
        <begin position="500"/>
        <end position="570"/>
    </location>
</feature>
<dbReference type="Pfam" id="PF00226">
    <property type="entry name" value="DnaJ"/>
    <property type="match status" value="1"/>
</dbReference>
<dbReference type="PANTHER" id="PTHR44200">
    <property type="entry name" value="DNAJ HOMOLOG SUBFAMILY C MEMBER 7"/>
    <property type="match status" value="1"/>
</dbReference>
<dbReference type="PRINTS" id="PR00625">
    <property type="entry name" value="JDOMAIN"/>
</dbReference>
<evidence type="ECO:0000256" key="2">
    <source>
        <dbReference type="SAM" id="Coils"/>
    </source>
</evidence>
<protein>
    <recommendedName>
        <fullName evidence="3">J domain-containing protein</fullName>
    </recommendedName>
</protein>
<evidence type="ECO:0000313" key="4">
    <source>
        <dbReference type="EMBL" id="CAJ1401027.1"/>
    </source>
</evidence>
<dbReference type="InterPro" id="IPR036869">
    <property type="entry name" value="J_dom_sf"/>
</dbReference>
<dbReference type="AlphaFoldDB" id="A0AA36J7G9"/>
<reference evidence="4" key="1">
    <citation type="submission" date="2023-08" db="EMBL/GenBank/DDBJ databases">
        <authorList>
            <person name="Chen Y."/>
            <person name="Shah S."/>
            <person name="Dougan E. K."/>
            <person name="Thang M."/>
            <person name="Chan C."/>
        </authorList>
    </citation>
    <scope>NUCLEOTIDE SEQUENCE</scope>
</reference>
<accession>A0AA36J7G9</accession>
<dbReference type="PANTHER" id="PTHR44200:SF1">
    <property type="entry name" value="DNAJ HOMOLOG SUBFAMILY C MEMBER 7"/>
    <property type="match status" value="1"/>
</dbReference>
<dbReference type="EMBL" id="CAUJNA010003394">
    <property type="protein sequence ID" value="CAJ1401027.1"/>
    <property type="molecule type" value="Genomic_DNA"/>
</dbReference>
<dbReference type="InterPro" id="IPR011990">
    <property type="entry name" value="TPR-like_helical_dom_sf"/>
</dbReference>
<sequence>MERLLCFRSFAERLRRLGDEFDQEVRQALEAALQRGASEVKLLREEVDWLQSQLAAERQQSTARLSSCTELKQRLQEAEQMQRFELEAKEFWQAEFSVKEEQYSLLEAKLAALALTEEEAEADALRKSCEELEAPAKLPTAMPEEVQATRAGCEVLCEEADADVQQEIEAERDDTEEELDLSDARSVQSCLESLEAASSSKAEQMLSNLRAEGFHALLMAALSREGSGPLLHRIIRVWVCRLLNRQEGLAMKKAAELGNVQALEALVSLGGTAAVAKATASSDNGQDASAPLTRPPERSAETGLLALCAVRGDCESLALLLEHLRGSRKSLELISEARVLAEQHGRAEAAGLLATHLVVELSYVGNARYRSGEYETAIACYHEAIELCEVHPEGTSSDGANRDNLIRLRYNLARALHRSDRWAEARDEATAVLAIDREYMNAYALRAQAAMSALEWDAAKADWDKLALLAERGGSASVGAEVLRAWRRRKEECCRQLAQDHYDALGLPRLASQEEVRKAYRELAKRWHPDKHQSRGADLRQRAARRFQRIRQAYEVLSDEALKHAYDTELLLLEAPRQARPTASMSSRRGSFSDIFVDGL</sequence>
<evidence type="ECO:0000259" key="3">
    <source>
        <dbReference type="PROSITE" id="PS50076"/>
    </source>
</evidence>
<keyword evidence="5" id="KW-1185">Reference proteome</keyword>
<dbReference type="PROSITE" id="PS50076">
    <property type="entry name" value="DNAJ_2"/>
    <property type="match status" value="1"/>
</dbReference>
<dbReference type="SUPFAM" id="SSF46565">
    <property type="entry name" value="Chaperone J-domain"/>
    <property type="match status" value="1"/>
</dbReference>
<dbReference type="PROSITE" id="PS50005">
    <property type="entry name" value="TPR"/>
    <property type="match status" value="1"/>
</dbReference>
<dbReference type="SMART" id="SM00271">
    <property type="entry name" value="DnaJ"/>
    <property type="match status" value="1"/>
</dbReference>
<keyword evidence="2" id="KW-0175">Coiled coil</keyword>
<dbReference type="Gene3D" id="1.10.287.110">
    <property type="entry name" value="DnaJ domain"/>
    <property type="match status" value="1"/>
</dbReference>
<name>A0AA36J7G9_9DINO</name>
<dbReference type="CDD" id="cd06257">
    <property type="entry name" value="DnaJ"/>
    <property type="match status" value="1"/>
</dbReference>
<organism evidence="4 5">
    <name type="scientific">Effrenium voratum</name>
    <dbReference type="NCBI Taxonomy" id="2562239"/>
    <lineage>
        <taxon>Eukaryota</taxon>
        <taxon>Sar</taxon>
        <taxon>Alveolata</taxon>
        <taxon>Dinophyceae</taxon>
        <taxon>Suessiales</taxon>
        <taxon>Symbiodiniaceae</taxon>
        <taxon>Effrenium</taxon>
    </lineage>
</organism>
<comment type="caution">
    <text evidence="4">The sequence shown here is derived from an EMBL/GenBank/DDBJ whole genome shotgun (WGS) entry which is preliminary data.</text>
</comment>
<evidence type="ECO:0000313" key="5">
    <source>
        <dbReference type="Proteomes" id="UP001178507"/>
    </source>
</evidence>
<dbReference type="InterPro" id="IPR001623">
    <property type="entry name" value="DnaJ_domain"/>
</dbReference>
<dbReference type="Proteomes" id="UP001178507">
    <property type="component" value="Unassembled WGS sequence"/>
</dbReference>
<feature type="repeat" description="TPR" evidence="1">
    <location>
        <begin position="358"/>
        <end position="391"/>
    </location>
</feature>
<dbReference type="InterPro" id="IPR019734">
    <property type="entry name" value="TPR_rpt"/>
</dbReference>
<proteinExistence type="predicted"/>
<dbReference type="SUPFAM" id="SSF48452">
    <property type="entry name" value="TPR-like"/>
    <property type="match status" value="1"/>
</dbReference>
<dbReference type="SMART" id="SM00028">
    <property type="entry name" value="TPR"/>
    <property type="match status" value="2"/>
</dbReference>
<feature type="coiled-coil region" evidence="2">
    <location>
        <begin position="26"/>
        <end position="60"/>
    </location>
</feature>
<gene>
    <name evidence="4" type="ORF">EVOR1521_LOCUS24247</name>
</gene>
<dbReference type="InterPro" id="IPR052758">
    <property type="entry name" value="SRC_co-chaperone"/>
</dbReference>
<dbReference type="PROSITE" id="PS00636">
    <property type="entry name" value="DNAJ_1"/>
    <property type="match status" value="1"/>
</dbReference>
<keyword evidence="1" id="KW-0802">TPR repeat</keyword>